<organism evidence="2">
    <name type="scientific">uncultured Sphingomonas sp</name>
    <dbReference type="NCBI Taxonomy" id="158754"/>
    <lineage>
        <taxon>Bacteria</taxon>
        <taxon>Pseudomonadati</taxon>
        <taxon>Pseudomonadota</taxon>
        <taxon>Alphaproteobacteria</taxon>
        <taxon>Sphingomonadales</taxon>
        <taxon>Sphingomonadaceae</taxon>
        <taxon>Sphingomonas</taxon>
        <taxon>environmental samples</taxon>
    </lineage>
</organism>
<dbReference type="EMBL" id="CADCWB010000172">
    <property type="protein sequence ID" value="CAA9525472.1"/>
    <property type="molecule type" value="Genomic_DNA"/>
</dbReference>
<keyword evidence="2" id="KW-0346">Stress response</keyword>
<gene>
    <name evidence="2" type="ORF">AVDCRST_MAG62-1422</name>
</gene>
<accession>A0A6J4TL40</accession>
<dbReference type="AlphaFoldDB" id="A0A6J4TL40"/>
<reference evidence="2" key="1">
    <citation type="submission" date="2020-02" db="EMBL/GenBank/DDBJ databases">
        <authorList>
            <person name="Meier V. D."/>
        </authorList>
    </citation>
    <scope>NUCLEOTIDE SEQUENCE</scope>
    <source>
        <strain evidence="2">AVDCRST_MAG62</strain>
    </source>
</reference>
<feature type="non-terminal residue" evidence="2">
    <location>
        <position position="71"/>
    </location>
</feature>
<feature type="non-terminal residue" evidence="2">
    <location>
        <position position="1"/>
    </location>
</feature>
<protein>
    <submittedName>
        <fullName evidence="2">Heat shock protein 60 family co-chaperone GroES</fullName>
    </submittedName>
</protein>
<name>A0A6J4TL40_9SPHN</name>
<sequence>WLSGRFMIAFSSVGSRPRRRLRAGSSFPTPPRKSRRKAKSSPSARALVARTAPSIRWRSRLATASCSASGR</sequence>
<evidence type="ECO:0000256" key="1">
    <source>
        <dbReference type="SAM" id="MobiDB-lite"/>
    </source>
</evidence>
<proteinExistence type="predicted"/>
<feature type="region of interest" description="Disordered" evidence="1">
    <location>
        <begin position="19"/>
        <end position="47"/>
    </location>
</feature>
<evidence type="ECO:0000313" key="2">
    <source>
        <dbReference type="EMBL" id="CAA9525472.1"/>
    </source>
</evidence>